<comment type="caution">
    <text evidence="1">The sequence shown here is derived from an EMBL/GenBank/DDBJ whole genome shotgun (WGS) entry which is preliminary data.</text>
</comment>
<dbReference type="Proteomes" id="UP001186974">
    <property type="component" value="Unassembled WGS sequence"/>
</dbReference>
<accession>A0ACC3CYV9</accession>
<dbReference type="EMBL" id="JAWDJW010009555">
    <property type="protein sequence ID" value="KAK3059282.1"/>
    <property type="molecule type" value="Genomic_DNA"/>
</dbReference>
<evidence type="ECO:0000313" key="1">
    <source>
        <dbReference type="EMBL" id="KAK3059282.1"/>
    </source>
</evidence>
<proteinExistence type="predicted"/>
<reference evidence="1" key="1">
    <citation type="submission" date="2024-09" db="EMBL/GenBank/DDBJ databases">
        <title>Black Yeasts Isolated from many extreme environments.</title>
        <authorList>
            <person name="Coleine C."/>
            <person name="Stajich J.E."/>
            <person name="Selbmann L."/>
        </authorList>
    </citation>
    <scope>NUCLEOTIDE SEQUENCE</scope>
    <source>
        <strain evidence="1">CCFEE 5737</strain>
    </source>
</reference>
<organism evidence="1 2">
    <name type="scientific">Coniosporium uncinatum</name>
    <dbReference type="NCBI Taxonomy" id="93489"/>
    <lineage>
        <taxon>Eukaryota</taxon>
        <taxon>Fungi</taxon>
        <taxon>Dikarya</taxon>
        <taxon>Ascomycota</taxon>
        <taxon>Pezizomycotina</taxon>
        <taxon>Dothideomycetes</taxon>
        <taxon>Dothideomycetes incertae sedis</taxon>
        <taxon>Coniosporium</taxon>
    </lineage>
</organism>
<evidence type="ECO:0000313" key="2">
    <source>
        <dbReference type="Proteomes" id="UP001186974"/>
    </source>
</evidence>
<name>A0ACC3CYV9_9PEZI</name>
<protein>
    <submittedName>
        <fullName evidence="1">Uncharacterized protein</fullName>
    </submittedName>
</protein>
<feature type="non-terminal residue" evidence="1">
    <location>
        <position position="1"/>
    </location>
</feature>
<keyword evidence="2" id="KW-1185">Reference proteome</keyword>
<gene>
    <name evidence="1" type="ORF">LTS18_011231</name>
</gene>
<sequence>HDEVKSRRQADLEAEQAAAGPSRTVGSTHGRNSSIAPSDGGIFVDSGAGTLAAKNPSAGSMAPPRSKPTKPKARVASKSRASSGTPSRSSSVGPSGSESDGGAVNSPRASLTIDQLSRVLHERGLPKGGKKADMLERLHKDDLNKPTTQLKEKLKASGMKTTGKKTDLIHRLAQSDVSSATARRASTPQPGKEKRASSVNPSGSKTKRVRTSDAGRSSPTSSKAMAAPPRPASAAPTHAQKRDQNNGDIEMVDSEDRRSREPSILEEIVVNTDGGQ</sequence>